<evidence type="ECO:0000256" key="1">
    <source>
        <dbReference type="ARBA" id="ARBA00004459"/>
    </source>
</evidence>
<dbReference type="NCBIfam" id="NF047847">
    <property type="entry name" value="SS_mature_LptM"/>
    <property type="match status" value="1"/>
</dbReference>
<reference evidence="9" key="1">
    <citation type="submission" date="2016-10" db="EMBL/GenBank/DDBJ databases">
        <authorList>
            <person name="Varghese N."/>
            <person name="Submissions S."/>
        </authorList>
    </citation>
    <scope>NUCLEOTIDE SEQUENCE [LARGE SCALE GENOMIC DNA]</scope>
    <source>
        <strain evidence="9">MO64</strain>
    </source>
</reference>
<evidence type="ECO:0000256" key="6">
    <source>
        <dbReference type="ARBA" id="ARBA00023288"/>
    </source>
</evidence>
<dbReference type="AlphaFoldDB" id="A0A1I4EY34"/>
<sequence length="63" mass="6277">MRRSILLLPFCLAAVALAGCGNKGPLYLPKPVAPTAAAPVIAPTASTSAPAHAASVTTMPVDH</sequence>
<evidence type="ECO:0000256" key="7">
    <source>
        <dbReference type="SAM" id="SignalP"/>
    </source>
</evidence>
<evidence type="ECO:0000313" key="9">
    <source>
        <dbReference type="Proteomes" id="UP000198725"/>
    </source>
</evidence>
<proteinExistence type="predicted"/>
<gene>
    <name evidence="8" type="ORF">SAMN05192579_11467</name>
</gene>
<comment type="subcellular location">
    <subcellularLocation>
        <location evidence="1">Cell outer membrane</location>
        <topology evidence="1">Lipid-anchor</topology>
    </subcellularLocation>
</comment>
<dbReference type="EMBL" id="FOSR01000014">
    <property type="protein sequence ID" value="SFL10103.1"/>
    <property type="molecule type" value="Genomic_DNA"/>
</dbReference>
<evidence type="ECO:0000256" key="5">
    <source>
        <dbReference type="ARBA" id="ARBA00023237"/>
    </source>
</evidence>
<feature type="chain" id="PRO_5011647441" evidence="7">
    <location>
        <begin position="19"/>
        <end position="63"/>
    </location>
</feature>
<keyword evidence="9" id="KW-1185">Reference proteome</keyword>
<protein>
    <submittedName>
        <fullName evidence="8">Lipoprotein-attachment site-containing protein</fullName>
    </submittedName>
</protein>
<evidence type="ECO:0000256" key="4">
    <source>
        <dbReference type="ARBA" id="ARBA00023139"/>
    </source>
</evidence>
<keyword evidence="3" id="KW-0472">Membrane</keyword>
<evidence type="ECO:0000256" key="2">
    <source>
        <dbReference type="ARBA" id="ARBA00022729"/>
    </source>
</evidence>
<evidence type="ECO:0000256" key="3">
    <source>
        <dbReference type="ARBA" id="ARBA00023136"/>
    </source>
</evidence>
<keyword evidence="2 7" id="KW-0732">Signal</keyword>
<organism evidence="8 9">
    <name type="scientific">Rhodanobacter glycinis</name>
    <dbReference type="NCBI Taxonomy" id="582702"/>
    <lineage>
        <taxon>Bacteria</taxon>
        <taxon>Pseudomonadati</taxon>
        <taxon>Pseudomonadota</taxon>
        <taxon>Gammaproteobacteria</taxon>
        <taxon>Lysobacterales</taxon>
        <taxon>Rhodanobacteraceae</taxon>
        <taxon>Rhodanobacter</taxon>
    </lineage>
</organism>
<evidence type="ECO:0000313" key="8">
    <source>
        <dbReference type="EMBL" id="SFL10103.1"/>
    </source>
</evidence>
<keyword evidence="4" id="KW-0564">Palmitate</keyword>
<keyword evidence="6 8" id="KW-0449">Lipoprotein</keyword>
<dbReference type="Proteomes" id="UP000198725">
    <property type="component" value="Unassembled WGS sequence"/>
</dbReference>
<dbReference type="PROSITE" id="PS51257">
    <property type="entry name" value="PROKAR_LIPOPROTEIN"/>
    <property type="match status" value="1"/>
</dbReference>
<name>A0A1I4EY34_9GAMM</name>
<dbReference type="GO" id="GO:0009279">
    <property type="term" value="C:cell outer membrane"/>
    <property type="evidence" value="ECO:0007669"/>
    <property type="project" value="UniProtKB-SubCell"/>
</dbReference>
<dbReference type="InterPro" id="IPR032831">
    <property type="entry name" value="LptM_cons"/>
</dbReference>
<keyword evidence="5" id="KW-0998">Cell outer membrane</keyword>
<feature type="signal peptide" evidence="7">
    <location>
        <begin position="1"/>
        <end position="18"/>
    </location>
</feature>
<accession>A0A1I4EY34</accession>
<dbReference type="Pfam" id="PF13627">
    <property type="entry name" value="LptM_cons"/>
    <property type="match status" value="1"/>
</dbReference>
<dbReference type="RefSeq" id="WP_092704781.1">
    <property type="nucleotide sequence ID" value="NZ_FOSR01000014.1"/>
</dbReference>